<reference evidence="1" key="1">
    <citation type="submission" date="2017-07" db="EMBL/GenBank/DDBJ databases">
        <authorList>
            <person name="Mikheyev A."/>
            <person name="Grau M."/>
        </authorList>
    </citation>
    <scope>NUCLEOTIDE SEQUENCE</scope>
    <source>
        <tissue evidence="1">Venom_gland</tissue>
    </source>
</reference>
<proteinExistence type="predicted"/>
<name>A0A2D4L7H4_9SAUR</name>
<evidence type="ECO:0000313" key="1">
    <source>
        <dbReference type="EMBL" id="LAB16813.1"/>
    </source>
</evidence>
<protein>
    <submittedName>
        <fullName evidence="1">Uncharacterized protein</fullName>
    </submittedName>
</protein>
<sequence length="100" mass="11335">MLSELYFFFMLTCLKGYIRPHSLIEGNHELADDLNMLYCKFEKRSLSTIPISDKPTIAASPTSVSIPLEFPLLVILEKEVRDLFHRQKIGKAPDPDGVLA</sequence>
<organism evidence="1">
    <name type="scientific">Micrurus paraensis</name>
    <dbReference type="NCBI Taxonomy" id="1970185"/>
    <lineage>
        <taxon>Eukaryota</taxon>
        <taxon>Metazoa</taxon>
        <taxon>Chordata</taxon>
        <taxon>Craniata</taxon>
        <taxon>Vertebrata</taxon>
        <taxon>Euteleostomi</taxon>
        <taxon>Lepidosauria</taxon>
        <taxon>Squamata</taxon>
        <taxon>Bifurcata</taxon>
        <taxon>Unidentata</taxon>
        <taxon>Episquamata</taxon>
        <taxon>Toxicofera</taxon>
        <taxon>Serpentes</taxon>
        <taxon>Colubroidea</taxon>
        <taxon>Elapidae</taxon>
        <taxon>Elapinae</taxon>
        <taxon>Micrurus</taxon>
    </lineage>
</organism>
<reference evidence="1" key="2">
    <citation type="submission" date="2017-11" db="EMBL/GenBank/DDBJ databases">
        <title>Coralsnake Venomics: Analyses of Venom Gland Transcriptomes and Proteomes of Six Brazilian Taxa.</title>
        <authorList>
            <person name="Aird S.D."/>
            <person name="Jorge da Silva N."/>
            <person name="Qiu L."/>
            <person name="Villar-Briones A."/>
            <person name="Aparecida-Saddi V."/>
            <person name="Campos-Telles M.P."/>
            <person name="Grau M."/>
            <person name="Mikheyev A.S."/>
        </authorList>
    </citation>
    <scope>NUCLEOTIDE SEQUENCE</scope>
    <source>
        <tissue evidence="1">Venom_gland</tissue>
    </source>
</reference>
<dbReference type="AlphaFoldDB" id="A0A2D4L7H4"/>
<dbReference type="EMBL" id="IACL01118889">
    <property type="protein sequence ID" value="LAB16813.1"/>
    <property type="molecule type" value="Transcribed_RNA"/>
</dbReference>
<accession>A0A2D4L7H4</accession>